<organism evidence="2 3">
    <name type="scientific">Portunus trituberculatus</name>
    <name type="common">Swimming crab</name>
    <name type="synonym">Neptunus trituberculatus</name>
    <dbReference type="NCBI Taxonomy" id="210409"/>
    <lineage>
        <taxon>Eukaryota</taxon>
        <taxon>Metazoa</taxon>
        <taxon>Ecdysozoa</taxon>
        <taxon>Arthropoda</taxon>
        <taxon>Crustacea</taxon>
        <taxon>Multicrustacea</taxon>
        <taxon>Malacostraca</taxon>
        <taxon>Eumalacostraca</taxon>
        <taxon>Eucarida</taxon>
        <taxon>Decapoda</taxon>
        <taxon>Pleocyemata</taxon>
        <taxon>Brachyura</taxon>
        <taxon>Eubrachyura</taxon>
        <taxon>Portunoidea</taxon>
        <taxon>Portunidae</taxon>
        <taxon>Portuninae</taxon>
        <taxon>Portunus</taxon>
    </lineage>
</organism>
<protein>
    <submittedName>
        <fullName evidence="2">Uncharacterized protein</fullName>
    </submittedName>
</protein>
<accession>A0A5B7K0S2</accession>
<name>A0A5B7K0S2_PORTR</name>
<evidence type="ECO:0000256" key="1">
    <source>
        <dbReference type="SAM" id="MobiDB-lite"/>
    </source>
</evidence>
<keyword evidence="3" id="KW-1185">Reference proteome</keyword>
<gene>
    <name evidence="2" type="ORF">E2C01_095971</name>
</gene>
<dbReference type="AlphaFoldDB" id="A0A5B7K0S2"/>
<comment type="caution">
    <text evidence="2">The sequence shown here is derived from an EMBL/GenBank/DDBJ whole genome shotgun (WGS) entry which is preliminary data.</text>
</comment>
<evidence type="ECO:0000313" key="3">
    <source>
        <dbReference type="Proteomes" id="UP000324222"/>
    </source>
</evidence>
<sequence>MGWCFLGVCFSPNKGHKRGRPSPVPSCDSRPRPQRPKTRPRKGK</sequence>
<proteinExistence type="predicted"/>
<feature type="compositionally biased region" description="Basic residues" evidence="1">
    <location>
        <begin position="32"/>
        <end position="44"/>
    </location>
</feature>
<dbReference type="Proteomes" id="UP000324222">
    <property type="component" value="Unassembled WGS sequence"/>
</dbReference>
<reference evidence="2 3" key="1">
    <citation type="submission" date="2019-05" db="EMBL/GenBank/DDBJ databases">
        <title>Another draft genome of Portunus trituberculatus and its Hox gene families provides insights of decapod evolution.</title>
        <authorList>
            <person name="Jeong J.-H."/>
            <person name="Song I."/>
            <person name="Kim S."/>
            <person name="Choi T."/>
            <person name="Kim D."/>
            <person name="Ryu S."/>
            <person name="Kim W."/>
        </authorList>
    </citation>
    <scope>NUCLEOTIDE SEQUENCE [LARGE SCALE GENOMIC DNA]</scope>
    <source>
        <tissue evidence="2">Muscle</tissue>
    </source>
</reference>
<dbReference type="EMBL" id="VSRR010123186">
    <property type="protein sequence ID" value="MPD00496.1"/>
    <property type="molecule type" value="Genomic_DNA"/>
</dbReference>
<feature type="region of interest" description="Disordered" evidence="1">
    <location>
        <begin position="12"/>
        <end position="44"/>
    </location>
</feature>
<evidence type="ECO:0000313" key="2">
    <source>
        <dbReference type="EMBL" id="MPD00496.1"/>
    </source>
</evidence>